<keyword evidence="1" id="KW-0812">Transmembrane</keyword>
<feature type="transmembrane region" description="Helical" evidence="1">
    <location>
        <begin position="52"/>
        <end position="70"/>
    </location>
</feature>
<proteinExistence type="predicted"/>
<keyword evidence="3" id="KW-1185">Reference proteome</keyword>
<gene>
    <name evidence="2" type="ORF">A8L45_16205</name>
</gene>
<dbReference type="AlphaFoldDB" id="A0A1C3EED5"/>
<reference evidence="2 3" key="1">
    <citation type="submission" date="2016-05" db="EMBL/GenBank/DDBJ databases">
        <title>Genomic Taxonomy of the Vibrionaceae.</title>
        <authorList>
            <person name="Gomez-Gil B."/>
            <person name="Enciso-Ibarra J."/>
        </authorList>
    </citation>
    <scope>NUCLEOTIDE SEQUENCE [LARGE SCALE GENOMIC DNA]</scope>
    <source>
        <strain evidence="2 3">CAIM 1920</strain>
    </source>
</reference>
<keyword evidence="1" id="KW-1133">Transmembrane helix</keyword>
<dbReference type="STRING" id="1080227.A8L45_16205"/>
<organism evidence="2 3">
    <name type="scientific">Veronia pacifica</name>
    <dbReference type="NCBI Taxonomy" id="1080227"/>
    <lineage>
        <taxon>Bacteria</taxon>
        <taxon>Pseudomonadati</taxon>
        <taxon>Pseudomonadota</taxon>
        <taxon>Gammaproteobacteria</taxon>
        <taxon>Vibrionales</taxon>
        <taxon>Vibrionaceae</taxon>
        <taxon>Veronia</taxon>
    </lineage>
</organism>
<sequence>MNYRYMDKGTGRQLYILFNDISMLYRVGERGVCFLIAFCSFRKQILKKNKNITLALQILCANWFTGYALVKNTVFTDVNKSIHLTICQ</sequence>
<name>A0A1C3EED5_9GAMM</name>
<dbReference type="EMBL" id="LYBM01000033">
    <property type="protein sequence ID" value="ODA31554.1"/>
    <property type="molecule type" value="Genomic_DNA"/>
</dbReference>
<comment type="caution">
    <text evidence="2">The sequence shown here is derived from an EMBL/GenBank/DDBJ whole genome shotgun (WGS) entry which is preliminary data.</text>
</comment>
<keyword evidence="1" id="KW-0472">Membrane</keyword>
<protein>
    <submittedName>
        <fullName evidence="2">Uncharacterized protein</fullName>
    </submittedName>
</protein>
<dbReference type="Proteomes" id="UP000094936">
    <property type="component" value="Unassembled WGS sequence"/>
</dbReference>
<evidence type="ECO:0000313" key="2">
    <source>
        <dbReference type="EMBL" id="ODA31554.1"/>
    </source>
</evidence>
<evidence type="ECO:0000256" key="1">
    <source>
        <dbReference type="SAM" id="Phobius"/>
    </source>
</evidence>
<evidence type="ECO:0000313" key="3">
    <source>
        <dbReference type="Proteomes" id="UP000094936"/>
    </source>
</evidence>
<accession>A0A1C3EED5</accession>